<organism evidence="1 2">
    <name type="scientific">Streptomyces phage Faust</name>
    <dbReference type="NCBI Taxonomy" id="2767565"/>
    <lineage>
        <taxon>Viruses</taxon>
        <taxon>Duplodnaviria</taxon>
        <taxon>Heunggongvirae</taxon>
        <taxon>Uroviricota</taxon>
        <taxon>Caudoviricetes</taxon>
        <taxon>Stanwilliamsviridae</taxon>
        <taxon>Loccivirinae</taxon>
        <taxon>Faustvirus</taxon>
        <taxon>Faustvirus faust</taxon>
    </lineage>
</organism>
<dbReference type="RefSeq" id="YP_010651773.1">
    <property type="nucleotide sequence ID" value="NC_070783.1"/>
</dbReference>
<keyword evidence="2" id="KW-1185">Reference proteome</keyword>
<dbReference type="KEGG" id="vg:77927489"/>
<gene>
    <name evidence="1" type="primary">194</name>
    <name evidence="1" type="ORF">SEA_FAUST_194</name>
</gene>
<reference evidence="1 2" key="1">
    <citation type="submission" date="2020-06" db="EMBL/GenBank/DDBJ databases">
        <authorList>
            <person name="Arora M.N."/>
            <person name="Dalling M.T."/>
            <person name="Dawson S.P.M."/>
            <person name="Elia S.N."/>
            <person name="Burke B."/>
            <person name="Shaffer C.D."/>
            <person name="Weston-Hafer K.A."/>
            <person name="Garlena R.A."/>
            <person name="Russell D.A."/>
            <person name="Pope W.H."/>
            <person name="Jacobs-Sera D."/>
            <person name="Hatfull G.F."/>
        </authorList>
    </citation>
    <scope>NUCLEOTIDE SEQUENCE [LARGE SCALE GENOMIC DNA]</scope>
</reference>
<protein>
    <submittedName>
        <fullName evidence="1">Uncharacterized protein</fullName>
    </submittedName>
</protein>
<dbReference type="EMBL" id="MT684598">
    <property type="protein sequence ID" value="QNN99266.1"/>
    <property type="molecule type" value="Genomic_DNA"/>
</dbReference>
<name>A0A7G9UZ11_9CAUD</name>
<dbReference type="GeneID" id="77927489"/>
<accession>A0A7G9UZ11</accession>
<evidence type="ECO:0000313" key="1">
    <source>
        <dbReference type="EMBL" id="QNN99266.1"/>
    </source>
</evidence>
<proteinExistence type="predicted"/>
<evidence type="ECO:0000313" key="2">
    <source>
        <dbReference type="Proteomes" id="UP000516151"/>
    </source>
</evidence>
<dbReference type="Proteomes" id="UP000516151">
    <property type="component" value="Segment"/>
</dbReference>
<sequence>MEKITVGELKKRLADIADDVDIIVRTDYYYEHATDAYYNGDYVHDAYRNVRGPVFIIEG</sequence>